<dbReference type="PROSITE" id="PS50097">
    <property type="entry name" value="BTB"/>
    <property type="match status" value="1"/>
</dbReference>
<protein>
    <recommendedName>
        <fullName evidence="5">Btb/poz domain-containing protein 19-like</fullName>
    </recommendedName>
</protein>
<feature type="domain" description="BTB" evidence="1">
    <location>
        <begin position="23"/>
        <end position="96"/>
    </location>
</feature>
<reference evidence="3 4" key="1">
    <citation type="submission" date="2014-02" db="EMBL/GenBank/DDBJ databases">
        <title>Single nucleus genome sequencing reveals high similarity among nuclei of an endomycorrhizal fungus.</title>
        <authorList>
            <person name="Lin K."/>
            <person name="Geurts R."/>
            <person name="Zhang Z."/>
            <person name="Limpens E."/>
            <person name="Saunders D.G."/>
            <person name="Mu D."/>
            <person name="Pang E."/>
            <person name="Cao H."/>
            <person name="Cha H."/>
            <person name="Lin T."/>
            <person name="Zhou Q."/>
            <person name="Shang Y."/>
            <person name="Li Y."/>
            <person name="Ivanov S."/>
            <person name="Sharma T."/>
            <person name="Velzen R.V."/>
            <person name="Ruijter N.D."/>
            <person name="Aanen D.K."/>
            <person name="Win J."/>
            <person name="Kamoun S."/>
            <person name="Bisseling T."/>
            <person name="Huang S."/>
        </authorList>
    </citation>
    <scope>NUCLEOTIDE SEQUENCE [LARGE SCALE GENOMIC DNA]</scope>
    <source>
        <strain evidence="4">DAOM197198w</strain>
    </source>
</reference>
<dbReference type="PANTHER" id="PTHR24410:SF23">
    <property type="entry name" value="BTB DOMAIN-CONTAINING PROTEIN-RELATED"/>
    <property type="match status" value="1"/>
</dbReference>
<dbReference type="EMBL" id="JEMT01028479">
    <property type="protein sequence ID" value="EXX54475.1"/>
    <property type="molecule type" value="Genomic_DNA"/>
</dbReference>
<dbReference type="Gene3D" id="3.30.710.10">
    <property type="entry name" value="Potassium Channel Kv1.1, Chain A"/>
    <property type="match status" value="1"/>
</dbReference>
<dbReference type="Pfam" id="PF00651">
    <property type="entry name" value="BTB"/>
    <property type="match status" value="1"/>
</dbReference>
<comment type="caution">
    <text evidence="3">The sequence shown here is derived from an EMBL/GenBank/DDBJ whole genome shotgun (WGS) entry which is preliminary data.</text>
</comment>
<proteinExistence type="predicted"/>
<sequence>MTENFLEELLCDFENLLINGNNYDVIIEVGVNGNIKRFYAHSLILSLRSTYFKAALSNNWIHKEDGMILLKEPKFDPKIMELLLKYVYAGTIDLNKQKGSEILKIFMASDELYFWRLNDYIQSYIIKVQADFLQDNPVEVLQILFQGDLYVEEYNIWEYVLEWGIAQMPVSVDIDNLFNWTEENFIELGKIISDFIPLIRWVQISPKLFYQKIFPFKRLFPENIFDDIVGYYIDPDSLPKSIILLQPRKPSFSSEIINKKHFAIISSWIDKENKYYEIKNIPYSFELLYSATKDGFDSTRFHELCDDKGPTLIIAKIKDTGKLIGGYNPGSWKFNTISDNHFLFSFKNENNVRSPIITRAVNLNSSSSIHDPDFINLFDLFIKDNTLECNSTSSFPGTKFFINVGQKFLMEDYEVFKITKLR</sequence>
<evidence type="ECO:0000259" key="1">
    <source>
        <dbReference type="PROSITE" id="PS50097"/>
    </source>
</evidence>
<organism evidence="3 4">
    <name type="scientific">Rhizophagus irregularis (strain DAOM 197198w)</name>
    <name type="common">Glomus intraradices</name>
    <dbReference type="NCBI Taxonomy" id="1432141"/>
    <lineage>
        <taxon>Eukaryota</taxon>
        <taxon>Fungi</taxon>
        <taxon>Fungi incertae sedis</taxon>
        <taxon>Mucoromycota</taxon>
        <taxon>Glomeromycotina</taxon>
        <taxon>Glomeromycetes</taxon>
        <taxon>Glomerales</taxon>
        <taxon>Glomeraceae</taxon>
        <taxon>Rhizophagus</taxon>
    </lineage>
</organism>
<dbReference type="AlphaFoldDB" id="A0A015IK33"/>
<dbReference type="InterPro" id="IPR011333">
    <property type="entry name" value="SKP1/BTB/POZ_sf"/>
</dbReference>
<dbReference type="InterPro" id="IPR000210">
    <property type="entry name" value="BTB/POZ_dom"/>
</dbReference>
<dbReference type="SUPFAM" id="SSF54695">
    <property type="entry name" value="POZ domain"/>
    <property type="match status" value="1"/>
</dbReference>
<evidence type="ECO:0000313" key="3">
    <source>
        <dbReference type="EMBL" id="EXX54475.1"/>
    </source>
</evidence>
<evidence type="ECO:0000313" key="4">
    <source>
        <dbReference type="Proteomes" id="UP000022910"/>
    </source>
</evidence>
<dbReference type="CDD" id="cd18186">
    <property type="entry name" value="BTB_POZ_ZBTB_KLHL-like"/>
    <property type="match status" value="1"/>
</dbReference>
<dbReference type="PROSITE" id="PS51886">
    <property type="entry name" value="TLDC"/>
    <property type="match status" value="1"/>
</dbReference>
<dbReference type="InterPro" id="IPR006571">
    <property type="entry name" value="TLDc_dom"/>
</dbReference>
<name>A0A015IK33_RHIIW</name>
<dbReference type="InterPro" id="IPR051481">
    <property type="entry name" value="BTB-POZ/Galectin-3-binding"/>
</dbReference>
<accession>A0A015IK33</accession>
<evidence type="ECO:0000259" key="2">
    <source>
        <dbReference type="PROSITE" id="PS51886"/>
    </source>
</evidence>
<dbReference type="Proteomes" id="UP000022910">
    <property type="component" value="Unassembled WGS sequence"/>
</dbReference>
<dbReference type="Pfam" id="PF07534">
    <property type="entry name" value="TLD"/>
    <property type="match status" value="1"/>
</dbReference>
<dbReference type="PANTHER" id="PTHR24410">
    <property type="entry name" value="HL07962P-RELATED"/>
    <property type="match status" value="1"/>
</dbReference>
<gene>
    <name evidence="3" type="ORF">RirG_234390</name>
</gene>
<dbReference type="SMART" id="SM00225">
    <property type="entry name" value="BTB"/>
    <property type="match status" value="1"/>
</dbReference>
<dbReference type="SMART" id="SM00584">
    <property type="entry name" value="TLDc"/>
    <property type="match status" value="1"/>
</dbReference>
<evidence type="ECO:0008006" key="5">
    <source>
        <dbReference type="Google" id="ProtNLM"/>
    </source>
</evidence>
<dbReference type="HOGENOM" id="CLU_021542_0_1_1"/>
<keyword evidence="4" id="KW-1185">Reference proteome</keyword>
<feature type="domain" description="TLDc" evidence="2">
    <location>
        <begin position="255"/>
        <end position="419"/>
    </location>
</feature>